<dbReference type="NCBIfam" id="TIGR00444">
    <property type="entry name" value="mazG"/>
    <property type="match status" value="1"/>
</dbReference>
<dbReference type="Gene3D" id="1.10.287.1080">
    <property type="entry name" value="MazG-like"/>
    <property type="match status" value="2"/>
</dbReference>
<dbReference type="CDD" id="cd11529">
    <property type="entry name" value="NTP-PPase_MazG_Cterm"/>
    <property type="match status" value="1"/>
</dbReference>
<dbReference type="AlphaFoldDB" id="A0A1W6NZD5"/>
<evidence type="ECO:0000313" key="6">
    <source>
        <dbReference type="EMBL" id="ARO14531.1"/>
    </source>
</evidence>
<keyword evidence="6" id="KW-0378">Hydrolase</keyword>
<dbReference type="KEGG" id="kro:BVG79_01185"/>
<dbReference type="InterPro" id="IPR048011">
    <property type="entry name" value="NTP-PPase_MazG-like_C"/>
</dbReference>
<dbReference type="FunFam" id="1.10.287.1080:FF:000003">
    <property type="entry name" value="Nucleoside triphosphate pyrophosphohydrolase"/>
    <property type="match status" value="1"/>
</dbReference>
<dbReference type="STRING" id="92947.BVG79_01185"/>
<dbReference type="Proteomes" id="UP000242447">
    <property type="component" value="Chromosome"/>
</dbReference>
<name>A0A1W6NZD5_9RHOB</name>
<dbReference type="InterPro" id="IPR011551">
    <property type="entry name" value="NTP_PyrPHydrolase_MazG"/>
</dbReference>
<dbReference type="GO" id="GO:0046081">
    <property type="term" value="P:dUTP catabolic process"/>
    <property type="evidence" value="ECO:0007669"/>
    <property type="project" value="TreeGrafter"/>
</dbReference>
<gene>
    <name evidence="6" type="primary">mazG</name>
    <name evidence="6" type="ORF">BVG79_01185</name>
</gene>
<dbReference type="SUPFAM" id="SSF101386">
    <property type="entry name" value="all-alpha NTP pyrophosphatases"/>
    <property type="match status" value="2"/>
</dbReference>
<dbReference type="PANTHER" id="PTHR30522">
    <property type="entry name" value="NUCLEOSIDE TRIPHOSPHATE PYROPHOSPHOHYDROLASE"/>
    <property type="match status" value="1"/>
</dbReference>
<dbReference type="GO" id="GO:0046076">
    <property type="term" value="P:dTTP catabolic process"/>
    <property type="evidence" value="ECO:0007669"/>
    <property type="project" value="TreeGrafter"/>
</dbReference>
<dbReference type="GO" id="GO:0046061">
    <property type="term" value="P:dATP catabolic process"/>
    <property type="evidence" value="ECO:0007669"/>
    <property type="project" value="TreeGrafter"/>
</dbReference>
<comment type="similarity">
    <text evidence="2">Belongs to the nucleoside triphosphate pyrophosphohydrolase family.</text>
</comment>
<dbReference type="RefSeq" id="WP_085786069.1">
    <property type="nucleotide sequence ID" value="NZ_CP019937.1"/>
</dbReference>
<evidence type="ECO:0000313" key="7">
    <source>
        <dbReference type="Proteomes" id="UP000242447"/>
    </source>
</evidence>
<dbReference type="EC" id="3.6.1.8" evidence="3"/>
<accession>A0A1W6NZD5</accession>
<dbReference type="Pfam" id="PF03819">
    <property type="entry name" value="MazG"/>
    <property type="match status" value="2"/>
</dbReference>
<feature type="domain" description="NTP pyrophosphohydrolase MazG-like" evidence="5">
    <location>
        <begin position="42"/>
        <end position="115"/>
    </location>
</feature>
<feature type="domain" description="NTP pyrophosphohydrolase MazG-like" evidence="5">
    <location>
        <begin position="184"/>
        <end position="240"/>
    </location>
</feature>
<evidence type="ECO:0000256" key="1">
    <source>
        <dbReference type="ARBA" id="ARBA00052141"/>
    </source>
</evidence>
<reference evidence="6 7" key="1">
    <citation type="submission" date="2017-02" db="EMBL/GenBank/DDBJ databases">
        <title>Ketogulonicigenium robustum SPU B003 Genome sequencing and assembly.</title>
        <authorList>
            <person name="Li Y."/>
            <person name="Liu L."/>
            <person name="Wang C."/>
            <person name="Zhang M."/>
            <person name="Zhang T."/>
            <person name="Zhang Y."/>
        </authorList>
    </citation>
    <scope>NUCLEOTIDE SEQUENCE [LARGE SCALE GENOMIC DNA]</scope>
    <source>
        <strain evidence="6 7">SPU_B003</strain>
    </source>
</reference>
<dbReference type="PANTHER" id="PTHR30522:SF0">
    <property type="entry name" value="NUCLEOSIDE TRIPHOSPHATE PYROPHOSPHOHYDROLASE"/>
    <property type="match status" value="1"/>
</dbReference>
<keyword evidence="7" id="KW-1185">Reference proteome</keyword>
<protein>
    <recommendedName>
        <fullName evidence="4">Nucleoside triphosphate pyrophosphohydrolase</fullName>
        <ecNumber evidence="3">3.6.1.8</ecNumber>
    </recommendedName>
</protein>
<dbReference type="CDD" id="cd11528">
    <property type="entry name" value="NTP-PPase_MazG_Nterm"/>
    <property type="match status" value="1"/>
</dbReference>
<dbReference type="GO" id="GO:0006203">
    <property type="term" value="P:dGTP catabolic process"/>
    <property type="evidence" value="ECO:0007669"/>
    <property type="project" value="TreeGrafter"/>
</dbReference>
<dbReference type="GO" id="GO:0046052">
    <property type="term" value="P:UTP catabolic process"/>
    <property type="evidence" value="ECO:0007669"/>
    <property type="project" value="TreeGrafter"/>
</dbReference>
<sequence length="279" mass="30795">MVPNTVLIHDETADLATQIQRLEHIMACLRDPVSGCPWDIEQTFASIAPHTIEEGYEVADAIAQEDWPELRGELGDLLFQTVFHAQMAREAGHFALVDVVKAISDKMVLRHPHVFGAQSNAKSADQQVEDWEVIKAAERAGKAQKGVLDGVALGLPALMRATKLQNRAARVGFDWPDIGQVLGKLTEEAGELAEARDSLGPDDLDEEYGDMLFVMTNLGRHLGLDPEAALRRANDKFTRRFAFIEAELARAGKTPHDASLEEMDAHWNTIRRAEKAAKG</sequence>
<dbReference type="EMBL" id="CP019937">
    <property type="protein sequence ID" value="ARO14531.1"/>
    <property type="molecule type" value="Genomic_DNA"/>
</dbReference>
<comment type="catalytic activity">
    <reaction evidence="1">
        <text>ATP + H2O = AMP + diphosphate + H(+)</text>
        <dbReference type="Rhea" id="RHEA:14245"/>
        <dbReference type="ChEBI" id="CHEBI:15377"/>
        <dbReference type="ChEBI" id="CHEBI:15378"/>
        <dbReference type="ChEBI" id="CHEBI:30616"/>
        <dbReference type="ChEBI" id="CHEBI:33019"/>
        <dbReference type="ChEBI" id="CHEBI:456215"/>
        <dbReference type="EC" id="3.6.1.8"/>
    </reaction>
</comment>
<dbReference type="GO" id="GO:0047693">
    <property type="term" value="F:ATP diphosphatase activity"/>
    <property type="evidence" value="ECO:0007669"/>
    <property type="project" value="UniProtKB-EC"/>
</dbReference>
<proteinExistence type="inferred from homology"/>
<evidence type="ECO:0000256" key="2">
    <source>
        <dbReference type="ARBA" id="ARBA00061115"/>
    </source>
</evidence>
<dbReference type="InterPro" id="IPR048015">
    <property type="entry name" value="NTP-PPase_MazG-like_N"/>
</dbReference>
<evidence type="ECO:0000259" key="5">
    <source>
        <dbReference type="Pfam" id="PF03819"/>
    </source>
</evidence>
<dbReference type="GO" id="GO:0006950">
    <property type="term" value="P:response to stress"/>
    <property type="evidence" value="ECO:0007669"/>
    <property type="project" value="UniProtKB-ARBA"/>
</dbReference>
<evidence type="ECO:0000256" key="3">
    <source>
        <dbReference type="ARBA" id="ARBA00066372"/>
    </source>
</evidence>
<evidence type="ECO:0000256" key="4">
    <source>
        <dbReference type="ARBA" id="ARBA00074799"/>
    </source>
</evidence>
<dbReference type="InterPro" id="IPR004518">
    <property type="entry name" value="MazG-like_dom"/>
</dbReference>
<dbReference type="NCBIfam" id="NF007113">
    <property type="entry name" value="PRK09562.1"/>
    <property type="match status" value="1"/>
</dbReference>
<dbReference type="FunFam" id="1.10.287.1080:FF:000001">
    <property type="entry name" value="Nucleoside triphosphate pyrophosphohydrolase"/>
    <property type="match status" value="1"/>
</dbReference>
<dbReference type="GO" id="GO:0046047">
    <property type="term" value="P:TTP catabolic process"/>
    <property type="evidence" value="ECO:0007669"/>
    <property type="project" value="TreeGrafter"/>
</dbReference>
<organism evidence="6 7">
    <name type="scientific">Ketogulonicigenium robustum</name>
    <dbReference type="NCBI Taxonomy" id="92947"/>
    <lineage>
        <taxon>Bacteria</taxon>
        <taxon>Pseudomonadati</taxon>
        <taxon>Pseudomonadota</taxon>
        <taxon>Alphaproteobacteria</taxon>
        <taxon>Rhodobacterales</taxon>
        <taxon>Roseobacteraceae</taxon>
        <taxon>Ketogulonicigenium</taxon>
    </lineage>
</organism>
<dbReference type="OrthoDB" id="9808939at2"/>